<protein>
    <submittedName>
        <fullName evidence="1">Uncharacterized protein</fullName>
    </submittedName>
</protein>
<organism evidence="1 2">
    <name type="scientific">Anabaena lutea FACHB-196</name>
    <dbReference type="NCBI Taxonomy" id="2692881"/>
    <lineage>
        <taxon>Bacteria</taxon>
        <taxon>Bacillati</taxon>
        <taxon>Cyanobacteriota</taxon>
        <taxon>Cyanophyceae</taxon>
        <taxon>Nostocales</taxon>
        <taxon>Nostocaceae</taxon>
        <taxon>Anabaena</taxon>
    </lineage>
</organism>
<comment type="caution">
    <text evidence="1">The sequence shown here is derived from an EMBL/GenBank/DDBJ whole genome shotgun (WGS) entry which is preliminary data.</text>
</comment>
<evidence type="ECO:0000313" key="1">
    <source>
        <dbReference type="EMBL" id="MBD2571062.1"/>
    </source>
</evidence>
<proteinExistence type="predicted"/>
<dbReference type="EMBL" id="JACJST010000035">
    <property type="protein sequence ID" value="MBD2571062.1"/>
    <property type="molecule type" value="Genomic_DNA"/>
</dbReference>
<dbReference type="Proteomes" id="UP000640531">
    <property type="component" value="Unassembled WGS sequence"/>
</dbReference>
<reference evidence="1 2" key="1">
    <citation type="journal article" date="2020" name="ISME J.">
        <title>Comparative genomics reveals insights into cyanobacterial evolution and habitat adaptation.</title>
        <authorList>
            <person name="Chen M.Y."/>
            <person name="Teng W.K."/>
            <person name="Zhao L."/>
            <person name="Hu C.X."/>
            <person name="Zhou Y.K."/>
            <person name="Han B.P."/>
            <person name="Song L.R."/>
            <person name="Shu W.S."/>
        </authorList>
    </citation>
    <scope>NUCLEOTIDE SEQUENCE [LARGE SCALE GENOMIC DNA]</scope>
    <source>
        <strain evidence="1 2">FACHB-196</strain>
    </source>
</reference>
<gene>
    <name evidence="1" type="ORF">H6G59_24850</name>
</gene>
<sequence>MTFKGIETKTKFAKSLTTDSADTISDLLTITPLSIPGYRIIQKWNRIENINICNMIKSLAAIEYPKFGISASESEEQLALLNLQWTSERFHLNFYLDIQGQDRTFLTTYSLLSVVPYPYANIPVEPINLGDGDMISIGIEDAGYGLLQAQDKVIISGELIQNLWLEKSSDSAIKIANLITTNPSLIVNSNPLRTGIDMVNITDKTIYLDTQNTVSDTSYLRKLLPGDELSEAGNSPYTGEYYAVVEEGTANLEIREYT</sequence>
<evidence type="ECO:0000313" key="2">
    <source>
        <dbReference type="Proteomes" id="UP000640531"/>
    </source>
</evidence>
<accession>A0ABR8FLI4</accession>
<name>A0ABR8FLI4_9NOST</name>
<dbReference type="RefSeq" id="WP_190720126.1">
    <property type="nucleotide sequence ID" value="NZ_JACJST010000035.1"/>
</dbReference>
<keyword evidence="2" id="KW-1185">Reference proteome</keyword>